<evidence type="ECO:0000313" key="1">
    <source>
        <dbReference type="EMBL" id="CAH3170263.1"/>
    </source>
</evidence>
<proteinExistence type="predicted"/>
<reference evidence="1 2" key="1">
    <citation type="submission" date="2022-05" db="EMBL/GenBank/DDBJ databases">
        <authorList>
            <consortium name="Genoscope - CEA"/>
            <person name="William W."/>
        </authorList>
    </citation>
    <scope>NUCLEOTIDE SEQUENCE [LARGE SCALE GENOMIC DNA]</scope>
</reference>
<accession>A0ABN8QX40</accession>
<dbReference type="Proteomes" id="UP001159427">
    <property type="component" value="Unassembled WGS sequence"/>
</dbReference>
<gene>
    <name evidence="1" type="ORF">PEVE_00007191</name>
</gene>
<name>A0ABN8QX40_9CNID</name>
<sequence length="237" mass="26544">KLVRSPKSPKQLPSVHKISYPWQLAEQVALVQFVALFEDLKPEGTEWPSFGSRHEYWNKAATFVQETAGTKYLRSGSSIRQLLLGELKKKFKCISEAEDALGITIESYLLKKSPGLASLPGEFQYLRMSPSLSGHMKSLTNSQVSDLIVEETRGNALAATFSNVLLAFLKNVDDMDIVMSIMDDLSVWFAAIKGIVSYPKNFVQTSLAAMKRLEANGKSNPVYKFWQVLTFDRPDKS</sequence>
<protein>
    <submittedName>
        <fullName evidence="1">Uncharacterized protein</fullName>
    </submittedName>
</protein>
<organism evidence="1 2">
    <name type="scientific">Porites evermanni</name>
    <dbReference type="NCBI Taxonomy" id="104178"/>
    <lineage>
        <taxon>Eukaryota</taxon>
        <taxon>Metazoa</taxon>
        <taxon>Cnidaria</taxon>
        <taxon>Anthozoa</taxon>
        <taxon>Hexacorallia</taxon>
        <taxon>Scleractinia</taxon>
        <taxon>Fungiina</taxon>
        <taxon>Poritidae</taxon>
        <taxon>Porites</taxon>
    </lineage>
</organism>
<comment type="caution">
    <text evidence="1">The sequence shown here is derived from an EMBL/GenBank/DDBJ whole genome shotgun (WGS) entry which is preliminary data.</text>
</comment>
<dbReference type="EMBL" id="CALNXI010001478">
    <property type="protein sequence ID" value="CAH3170263.1"/>
    <property type="molecule type" value="Genomic_DNA"/>
</dbReference>
<evidence type="ECO:0000313" key="2">
    <source>
        <dbReference type="Proteomes" id="UP001159427"/>
    </source>
</evidence>
<feature type="non-terminal residue" evidence="1">
    <location>
        <position position="1"/>
    </location>
</feature>
<keyword evidence="2" id="KW-1185">Reference proteome</keyword>